<dbReference type="EMBL" id="GBHO01045316">
    <property type="protein sequence ID" value="JAF98287.1"/>
    <property type="molecule type" value="Transcribed_RNA"/>
</dbReference>
<reference evidence="2" key="1">
    <citation type="journal article" date="2014" name="PLoS ONE">
        <title>Transcriptome-Based Identification of ABC Transporters in the Western Tarnished Plant Bug Lygus hesperus.</title>
        <authorList>
            <person name="Hull J.J."/>
            <person name="Chaney K."/>
            <person name="Geib S.M."/>
            <person name="Fabrick J.A."/>
            <person name="Brent C.S."/>
            <person name="Walsh D."/>
            <person name="Lavine L.C."/>
        </authorList>
    </citation>
    <scope>NUCLEOTIDE SEQUENCE</scope>
</reference>
<evidence type="ECO:0000256" key="1">
    <source>
        <dbReference type="SAM" id="Phobius"/>
    </source>
</evidence>
<feature type="transmembrane region" description="Helical" evidence="1">
    <location>
        <begin position="293"/>
        <end position="315"/>
    </location>
</feature>
<keyword evidence="1" id="KW-0472">Membrane</keyword>
<evidence type="ECO:0000313" key="2">
    <source>
        <dbReference type="EMBL" id="JAF98287.1"/>
    </source>
</evidence>
<accession>A0A0A9VVP6</accession>
<sequence>MFNVKWTPSSTAGHFHEYWCLIFTTVVSTGILPIFVVAMQHGFHLPKPDCYIEYEMMVDRCTYSQDIFPNDYIIRTFNGSEGIWNEDLNYANISVNYPTGFSGILQVAVIKQLKLNHVLLQIDLSTSPFRHNQPFTLKVVHLPYSIKELRVRQLGSPGHSYITEDPCHHPDTINDCTILTRSSMLSMKSKKNSIELKLNHPFTHVLKVELYGRSCHTSCDDFYPSCSTNLTSLQWPNPLVEFTMHDLKSAYYCARVIYNTHNQDCCSIITKTSSVHYVQWLPHSSHNFHLSTFFYVMMIVLFLIVVVIAFIYLQYCGGMVRHLSIKAREFHTKEDTQLITIQKADTQEIEVLLLYPKKDKQFMNTMSSFRKLLKVYAKNGIVWDPLDYEQLENVAENPARWMQRVLMIVDLKIVVVETEEGVAWFDDEHRTLDVGDEDLYFNALSFIHNHPELAFNYQRLLVVRFDYFKPRTLTMVPQKRYNMPHQLGLLIMDIINSHEYSLDHDRSPDDIVEQFYKLNEEYQQSRKTLLERI</sequence>
<proteinExistence type="predicted"/>
<dbReference type="EMBL" id="GBRD01003034">
    <property type="protein sequence ID" value="JAG62787.1"/>
    <property type="molecule type" value="Transcribed_RNA"/>
</dbReference>
<dbReference type="Gene3D" id="3.40.50.11530">
    <property type="match status" value="1"/>
</dbReference>
<dbReference type="AlphaFoldDB" id="A0A0A9VVP6"/>
<feature type="transmembrane region" description="Helical" evidence="1">
    <location>
        <begin position="16"/>
        <end position="38"/>
    </location>
</feature>
<protein>
    <submittedName>
        <fullName evidence="2">Uncharacterized protein</fullName>
    </submittedName>
</protein>
<gene>
    <name evidence="2" type="ORF">CM83_30863</name>
</gene>
<name>A0A0A9VVP6_LYGHE</name>
<evidence type="ECO:0000313" key="3">
    <source>
        <dbReference type="EMBL" id="JAG62787.1"/>
    </source>
</evidence>
<organism evidence="2">
    <name type="scientific">Lygus hesperus</name>
    <name type="common">Western plant bug</name>
    <dbReference type="NCBI Taxonomy" id="30085"/>
    <lineage>
        <taxon>Eukaryota</taxon>
        <taxon>Metazoa</taxon>
        <taxon>Ecdysozoa</taxon>
        <taxon>Arthropoda</taxon>
        <taxon>Hexapoda</taxon>
        <taxon>Insecta</taxon>
        <taxon>Pterygota</taxon>
        <taxon>Neoptera</taxon>
        <taxon>Paraneoptera</taxon>
        <taxon>Hemiptera</taxon>
        <taxon>Heteroptera</taxon>
        <taxon>Panheteroptera</taxon>
        <taxon>Cimicomorpha</taxon>
        <taxon>Miridae</taxon>
        <taxon>Mirini</taxon>
        <taxon>Lygus</taxon>
    </lineage>
</organism>
<keyword evidence="1" id="KW-1133">Transmembrane helix</keyword>
<reference evidence="3" key="3">
    <citation type="submission" date="2014-09" db="EMBL/GenBank/DDBJ databases">
        <authorList>
            <person name="Magalhaes I.L.F."/>
            <person name="Oliveira U."/>
            <person name="Santos F.R."/>
            <person name="Vidigal T.H.D.A."/>
            <person name="Brescovit A.D."/>
            <person name="Santos A.J."/>
        </authorList>
    </citation>
    <scope>NUCLEOTIDE SEQUENCE</scope>
</reference>
<keyword evidence="1" id="KW-0812">Transmembrane</keyword>
<reference evidence="2" key="2">
    <citation type="submission" date="2014-07" db="EMBL/GenBank/DDBJ databases">
        <authorList>
            <person name="Hull J."/>
        </authorList>
    </citation>
    <scope>NUCLEOTIDE SEQUENCE</scope>
</reference>